<feature type="transmembrane region" description="Helical" evidence="1">
    <location>
        <begin position="120"/>
        <end position="145"/>
    </location>
</feature>
<sequence>MENPITQLEQLTLNSASKSFLRETAKWTYFLSILGFIGLALMVVFSFFAGALFNSLPETQAMPFDFGPVMTIIYLIMALIYFFPVYYLFQFSTKMKMALRSKNDEDLANAFEKLKSHYKFLGVFTIIILSIYFLFFLLAMIGVAFA</sequence>
<evidence type="ECO:0000313" key="2">
    <source>
        <dbReference type="EMBL" id="TMM31165.1"/>
    </source>
</evidence>
<evidence type="ECO:0008006" key="4">
    <source>
        <dbReference type="Google" id="ProtNLM"/>
    </source>
</evidence>
<protein>
    <recommendedName>
        <fullName evidence="4">DUF5362 domain-containing protein</fullName>
    </recommendedName>
</protein>
<dbReference type="InterPro" id="IPR035287">
    <property type="entry name" value="DUF5362"/>
</dbReference>
<organism evidence="2 3">
    <name type="scientific">Polaribacter aestuariivivens</name>
    <dbReference type="NCBI Taxonomy" id="2304626"/>
    <lineage>
        <taxon>Bacteria</taxon>
        <taxon>Pseudomonadati</taxon>
        <taxon>Bacteroidota</taxon>
        <taxon>Flavobacteriia</taxon>
        <taxon>Flavobacteriales</taxon>
        <taxon>Flavobacteriaceae</taxon>
    </lineage>
</organism>
<dbReference type="Pfam" id="PF17319">
    <property type="entry name" value="DUF5362"/>
    <property type="match status" value="1"/>
</dbReference>
<accession>A0A5S3N749</accession>
<dbReference type="AlphaFoldDB" id="A0A5S3N749"/>
<feature type="transmembrane region" description="Helical" evidence="1">
    <location>
        <begin position="69"/>
        <end position="89"/>
    </location>
</feature>
<evidence type="ECO:0000313" key="3">
    <source>
        <dbReference type="Proteomes" id="UP000307140"/>
    </source>
</evidence>
<dbReference type="OrthoDB" id="1121797at2"/>
<dbReference type="Proteomes" id="UP000307140">
    <property type="component" value="Unassembled WGS sequence"/>
</dbReference>
<keyword evidence="1" id="KW-1133">Transmembrane helix</keyword>
<name>A0A5S3N749_9FLAO</name>
<reference evidence="2 3" key="1">
    <citation type="submission" date="2019-05" db="EMBL/GenBank/DDBJ databases">
        <title>Polaribacter aestuariivivens sp. nov., isolated from a tidal flat.</title>
        <authorList>
            <person name="Yoon J.-H."/>
        </authorList>
    </citation>
    <scope>NUCLEOTIDE SEQUENCE [LARGE SCALE GENOMIC DNA]</scope>
    <source>
        <strain evidence="2 3">DBTF-3</strain>
    </source>
</reference>
<evidence type="ECO:0000256" key="1">
    <source>
        <dbReference type="SAM" id="Phobius"/>
    </source>
</evidence>
<proteinExistence type="predicted"/>
<dbReference type="RefSeq" id="WP_138534895.1">
    <property type="nucleotide sequence ID" value="NZ_VANR01000002.1"/>
</dbReference>
<keyword evidence="3" id="KW-1185">Reference proteome</keyword>
<dbReference type="EMBL" id="VANR01000002">
    <property type="protein sequence ID" value="TMM31165.1"/>
    <property type="molecule type" value="Genomic_DNA"/>
</dbReference>
<comment type="caution">
    <text evidence="2">The sequence shown here is derived from an EMBL/GenBank/DDBJ whole genome shotgun (WGS) entry which is preliminary data.</text>
</comment>
<feature type="transmembrane region" description="Helical" evidence="1">
    <location>
        <begin position="27"/>
        <end position="49"/>
    </location>
</feature>
<keyword evidence="1" id="KW-0812">Transmembrane</keyword>
<keyword evidence="1" id="KW-0472">Membrane</keyword>
<gene>
    <name evidence="2" type="ORF">FDT66_04135</name>
</gene>